<feature type="compositionally biased region" description="Gly residues" evidence="5">
    <location>
        <begin position="347"/>
        <end position="358"/>
    </location>
</feature>
<dbReference type="InterPro" id="IPR000504">
    <property type="entry name" value="RRM_dom"/>
</dbReference>
<organism evidence="7 8">
    <name type="scientific">Strigamia maritima</name>
    <name type="common">European centipede</name>
    <name type="synonym">Geophilus maritimus</name>
    <dbReference type="NCBI Taxonomy" id="126957"/>
    <lineage>
        <taxon>Eukaryota</taxon>
        <taxon>Metazoa</taxon>
        <taxon>Ecdysozoa</taxon>
        <taxon>Arthropoda</taxon>
        <taxon>Myriapoda</taxon>
        <taxon>Chilopoda</taxon>
        <taxon>Pleurostigmophora</taxon>
        <taxon>Geophilomorpha</taxon>
        <taxon>Linotaeniidae</taxon>
        <taxon>Strigamia</taxon>
    </lineage>
</organism>
<dbReference type="AlphaFoldDB" id="T1IXR2"/>
<dbReference type="Gene3D" id="3.30.70.330">
    <property type="match status" value="2"/>
</dbReference>
<dbReference type="SUPFAM" id="SSF54928">
    <property type="entry name" value="RNA-binding domain, RBD"/>
    <property type="match status" value="2"/>
</dbReference>
<evidence type="ECO:0000313" key="7">
    <source>
        <dbReference type="EnsemblMetazoa" id="SMAR006005-PA"/>
    </source>
</evidence>
<feature type="domain" description="RRM" evidence="6">
    <location>
        <begin position="156"/>
        <end position="233"/>
    </location>
</feature>
<evidence type="ECO:0000259" key="6">
    <source>
        <dbReference type="PROSITE" id="PS50102"/>
    </source>
</evidence>
<evidence type="ECO:0000256" key="2">
    <source>
        <dbReference type="ARBA" id="ARBA00022884"/>
    </source>
</evidence>
<dbReference type="STRING" id="126957.T1IXR2"/>
<feature type="region of interest" description="Disordered" evidence="5">
    <location>
        <begin position="1"/>
        <end position="58"/>
    </location>
</feature>
<keyword evidence="8" id="KW-1185">Reference proteome</keyword>
<dbReference type="InterPro" id="IPR035979">
    <property type="entry name" value="RBD_domain_sf"/>
</dbReference>
<dbReference type="GO" id="GO:0003723">
    <property type="term" value="F:RNA binding"/>
    <property type="evidence" value="ECO:0007669"/>
    <property type="project" value="UniProtKB-UniRule"/>
</dbReference>
<reference evidence="7" key="2">
    <citation type="submission" date="2015-02" db="UniProtKB">
        <authorList>
            <consortium name="EnsemblMetazoa"/>
        </authorList>
    </citation>
    <scope>IDENTIFICATION</scope>
</reference>
<dbReference type="InterPro" id="IPR012677">
    <property type="entry name" value="Nucleotide-bd_a/b_plait_sf"/>
</dbReference>
<dbReference type="Pfam" id="PF00076">
    <property type="entry name" value="RRM_1"/>
    <property type="match status" value="2"/>
</dbReference>
<accession>T1IXR2</accession>
<evidence type="ECO:0000256" key="4">
    <source>
        <dbReference type="PROSITE-ProRule" id="PRU00176"/>
    </source>
</evidence>
<evidence type="ECO:0000256" key="1">
    <source>
        <dbReference type="ARBA" id="ARBA00004123"/>
    </source>
</evidence>
<proteinExistence type="predicted"/>
<dbReference type="EMBL" id="JH431661">
    <property type="status" value="NOT_ANNOTATED_CDS"/>
    <property type="molecule type" value="Genomic_DNA"/>
</dbReference>
<evidence type="ECO:0000256" key="3">
    <source>
        <dbReference type="ARBA" id="ARBA00023242"/>
    </source>
</evidence>
<dbReference type="PANTHER" id="PTHR48033">
    <property type="entry name" value="RNA-BINDING (RRM/RBD/RNP MOTIFS) FAMILY PROTEIN"/>
    <property type="match status" value="1"/>
</dbReference>
<dbReference type="PROSITE" id="PS50102">
    <property type="entry name" value="RRM"/>
    <property type="match status" value="2"/>
</dbReference>
<dbReference type="CDD" id="cd12325">
    <property type="entry name" value="RRM1_hnRNPA_hnRNPD_like"/>
    <property type="match status" value="1"/>
</dbReference>
<dbReference type="EnsemblMetazoa" id="SMAR006005-RA">
    <property type="protein sequence ID" value="SMAR006005-PA"/>
    <property type="gene ID" value="SMAR006005"/>
</dbReference>
<feature type="region of interest" description="Disordered" evidence="5">
    <location>
        <begin position="334"/>
        <end position="364"/>
    </location>
</feature>
<reference evidence="8" key="1">
    <citation type="submission" date="2011-05" db="EMBL/GenBank/DDBJ databases">
        <authorList>
            <person name="Richards S.R."/>
            <person name="Qu J."/>
            <person name="Jiang H."/>
            <person name="Jhangiani S.N."/>
            <person name="Agravi P."/>
            <person name="Goodspeed R."/>
            <person name="Gross S."/>
            <person name="Mandapat C."/>
            <person name="Jackson L."/>
            <person name="Mathew T."/>
            <person name="Pu L."/>
            <person name="Thornton R."/>
            <person name="Saada N."/>
            <person name="Wilczek-Boney K.B."/>
            <person name="Lee S."/>
            <person name="Kovar C."/>
            <person name="Wu Y."/>
            <person name="Scherer S.E."/>
            <person name="Worley K.C."/>
            <person name="Muzny D.M."/>
            <person name="Gibbs R."/>
        </authorList>
    </citation>
    <scope>NUCLEOTIDE SEQUENCE</scope>
    <source>
        <strain evidence="8">Brora</strain>
    </source>
</reference>
<sequence>MADEDYQNGEFTQEGLDDQNYESFEGDNADYNNMGDEDPSVGEGGDGDLLQGGDSALSLKDSTDEERSAFILCRKLFVGGLSWETTQKDLKEYFTKYGDITEVNIKTDPNTGRSRGFAFIQFAVKESVDQVLTSGPHTVSGKQVDPKRAKARPGIKKIFVGGLDPDLPEGEIHSHFEKFGKIEEIELPFDKQKNQRRQFCFITFESEDVVDEICKQPKQKIGNKDCDVKKATPKQDPRAMRGGWGSWGGGYGGGGRGGGGGGGGGRGRGVSQNQGWAGNQNYNCNYNQGYGSYNQGYGGYSGGYSGYDNYYGYGSGYDYSGWGGYGQGGYSGGYGQQQSSYGKTRRGGGGGGGSGGHGYHPYTR</sequence>
<dbReference type="PANTHER" id="PTHR48033:SF10">
    <property type="entry name" value="RNA-BINDING PROTEIN SQUID"/>
    <property type="match status" value="1"/>
</dbReference>
<dbReference type="Proteomes" id="UP000014500">
    <property type="component" value="Unassembled WGS sequence"/>
</dbReference>
<keyword evidence="3" id="KW-0539">Nucleus</keyword>
<dbReference type="GO" id="GO:0010468">
    <property type="term" value="P:regulation of gene expression"/>
    <property type="evidence" value="ECO:0007669"/>
    <property type="project" value="TreeGrafter"/>
</dbReference>
<dbReference type="PhylomeDB" id="T1IXR2"/>
<dbReference type="eggNOG" id="KOG0118">
    <property type="taxonomic scope" value="Eukaryota"/>
</dbReference>
<name>T1IXR2_STRMM</name>
<evidence type="ECO:0000313" key="8">
    <source>
        <dbReference type="Proteomes" id="UP000014500"/>
    </source>
</evidence>
<evidence type="ECO:0000256" key="5">
    <source>
        <dbReference type="SAM" id="MobiDB-lite"/>
    </source>
</evidence>
<feature type="domain" description="RRM" evidence="6">
    <location>
        <begin position="74"/>
        <end position="151"/>
    </location>
</feature>
<dbReference type="SMART" id="SM00360">
    <property type="entry name" value="RRM"/>
    <property type="match status" value="2"/>
</dbReference>
<comment type="subcellular location">
    <subcellularLocation>
        <location evidence="1">Nucleus</location>
    </subcellularLocation>
</comment>
<dbReference type="OMA" id="QVDTEMN"/>
<dbReference type="HOGENOM" id="CLU_012062_1_1_1"/>
<dbReference type="GO" id="GO:0005654">
    <property type="term" value="C:nucleoplasm"/>
    <property type="evidence" value="ECO:0007669"/>
    <property type="project" value="TreeGrafter"/>
</dbReference>
<protein>
    <recommendedName>
        <fullName evidence="6">RRM domain-containing protein</fullName>
    </recommendedName>
</protein>
<feature type="compositionally biased region" description="Low complexity" evidence="5">
    <location>
        <begin position="48"/>
        <end position="58"/>
    </location>
</feature>
<feature type="compositionally biased region" description="Basic and acidic residues" evidence="5">
    <location>
        <begin position="224"/>
        <end position="239"/>
    </location>
</feature>
<feature type="region of interest" description="Disordered" evidence="5">
    <location>
        <begin position="224"/>
        <end position="249"/>
    </location>
</feature>
<feature type="compositionally biased region" description="Acidic residues" evidence="5">
    <location>
        <begin position="15"/>
        <end position="28"/>
    </location>
</feature>
<dbReference type="GO" id="GO:0000785">
    <property type="term" value="C:chromatin"/>
    <property type="evidence" value="ECO:0007669"/>
    <property type="project" value="TreeGrafter"/>
</dbReference>
<keyword evidence="2 4" id="KW-0694">RNA-binding</keyword>